<dbReference type="EMBL" id="JBHUGH010000037">
    <property type="protein sequence ID" value="MFD1914281.1"/>
    <property type="molecule type" value="Genomic_DNA"/>
</dbReference>
<dbReference type="InterPro" id="IPR005331">
    <property type="entry name" value="Sulfotransferase"/>
</dbReference>
<dbReference type="Proteomes" id="UP001597353">
    <property type="component" value="Unassembled WGS sequence"/>
</dbReference>
<dbReference type="InterPro" id="IPR053259">
    <property type="entry name" value="Golvesin-related_Golgi"/>
</dbReference>
<comment type="caution">
    <text evidence="1">The sequence shown here is derived from an EMBL/GenBank/DDBJ whole genome shotgun (WGS) entry which is preliminary data.</text>
</comment>
<evidence type="ECO:0000313" key="2">
    <source>
        <dbReference type="Proteomes" id="UP001597353"/>
    </source>
</evidence>
<name>A0ABW4S9I1_9RHOB</name>
<dbReference type="SUPFAM" id="SSF52540">
    <property type="entry name" value="P-loop containing nucleoside triphosphate hydrolases"/>
    <property type="match status" value="1"/>
</dbReference>
<dbReference type="Gene3D" id="3.40.50.300">
    <property type="entry name" value="P-loop containing nucleotide triphosphate hydrolases"/>
    <property type="match status" value="1"/>
</dbReference>
<reference evidence="2" key="1">
    <citation type="journal article" date="2019" name="Int. J. Syst. Evol. Microbiol.">
        <title>The Global Catalogue of Microorganisms (GCM) 10K type strain sequencing project: providing services to taxonomists for standard genome sequencing and annotation.</title>
        <authorList>
            <consortium name="The Broad Institute Genomics Platform"/>
            <consortium name="The Broad Institute Genome Sequencing Center for Infectious Disease"/>
            <person name="Wu L."/>
            <person name="Ma J."/>
        </authorList>
    </citation>
    <scope>NUCLEOTIDE SEQUENCE [LARGE SCALE GENOMIC DNA]</scope>
    <source>
        <strain evidence="2">CGMCC 4.7242</strain>
    </source>
</reference>
<dbReference type="PANTHER" id="PTHR32301:SF6">
    <property type="entry name" value="GOLVESIN-RELATED"/>
    <property type="match status" value="1"/>
</dbReference>
<protein>
    <submittedName>
        <fullName evidence="1">Sulfotransferase family 2 domain-containing protein</fullName>
    </submittedName>
</protein>
<sequence>MRFSQLNDETVHEYLSANTDSTTPWIFQHIPKTAGSSLTAELSRHRSPYVNLFVDDSSAIPYRQQMMQHAASVEPVSDGRPLRSLSGHFTHDEIDVLQGRLPDARLFTFVRSPVERVISDFRYSRTPQHPDWRKVIEDFPTLDAFIEHSSAARNQMAFFMLGVREGDPTEIATAAMKRFNFVGSLDSYDVSFRALSLMLWTQSEPTVHARPTRETAENKVEITNGQIARIKEQNALDQAIFNRVTKKLSFIEQYLNKAAA</sequence>
<dbReference type="PANTHER" id="PTHR32301">
    <property type="entry name" value="COUNTIN RECEPTOR CNR3-RELATED"/>
    <property type="match status" value="1"/>
</dbReference>
<keyword evidence="2" id="KW-1185">Reference proteome</keyword>
<gene>
    <name evidence="1" type="ORF">ACFSGJ_18930</name>
</gene>
<organism evidence="1 2">
    <name type="scientific">Halodurantibacterium flavum</name>
    <dbReference type="NCBI Taxonomy" id="1382802"/>
    <lineage>
        <taxon>Bacteria</taxon>
        <taxon>Pseudomonadati</taxon>
        <taxon>Pseudomonadota</taxon>
        <taxon>Alphaproteobacteria</taxon>
        <taxon>Rhodobacterales</taxon>
        <taxon>Paracoccaceae</taxon>
        <taxon>Halodurantibacterium</taxon>
    </lineage>
</organism>
<accession>A0ABW4S9I1</accession>
<dbReference type="RefSeq" id="WP_390265510.1">
    <property type="nucleotide sequence ID" value="NZ_JBHUGH010000037.1"/>
</dbReference>
<dbReference type="Pfam" id="PF03567">
    <property type="entry name" value="Sulfotransfer_2"/>
    <property type="match status" value="1"/>
</dbReference>
<dbReference type="InterPro" id="IPR027417">
    <property type="entry name" value="P-loop_NTPase"/>
</dbReference>
<evidence type="ECO:0000313" key="1">
    <source>
        <dbReference type="EMBL" id="MFD1914281.1"/>
    </source>
</evidence>
<proteinExistence type="predicted"/>